<organism evidence="1 2">
    <name type="scientific">Rhizobium gallicum bv. gallicum R602sp</name>
    <dbReference type="NCBI Taxonomy" id="1041138"/>
    <lineage>
        <taxon>Bacteria</taxon>
        <taxon>Pseudomonadati</taxon>
        <taxon>Pseudomonadota</taxon>
        <taxon>Alphaproteobacteria</taxon>
        <taxon>Hyphomicrobiales</taxon>
        <taxon>Rhizobiaceae</taxon>
        <taxon>Rhizobium/Agrobacterium group</taxon>
        <taxon>Rhizobium</taxon>
    </lineage>
</organism>
<gene>
    <name evidence="1" type="ORF">RGR602_PB00018</name>
</gene>
<dbReference type="HOGENOM" id="CLU_037417_0_0_5"/>
<sequence>MAQLKSLTIRMYRGILGDCFLVRPTVVADGRETVKTILIDCGVLQNVAAGADMLAKLNAAVIKGAGKDRLAAVVAGPKQISAVAKDVLKEVDGRIDLLVITHEHFDHLSGFSAEKAGFLDKGLTIGRLWFAWTEDPKDQQAIDLRTRFRQAKQALAAAVSLTVRLGADAPAPLQNAAALAAFSGPLELPGLAANGQQSTADIVAMLKGKAGAAATSYLEPGQVIDLTEFGLKAYVLGPPRLEKLLKKDSPSAGPEKEVYVTQQDMAAAAQSTIMAQLALEANGGAAPIADDVTPFARIHHRPLKVPAKKGRTKRKEEMPRHAVADLYDEPASTWRKIDTDWTGSIEALALKMDSDTNNTSLALAFETADGQVLLFPGDAQVGNWLSWNNQTYPRERKSDSDPAPISAEDLLQRVTFYKAGHHGSHNATLKTLGLERMSDPRLTAAIPVVEAVAAIQGKGRTEAGKGWKMPYAKMYEDLKARTRGRIVQGDGDPAAECLAFTTNPTDTKNPVSVTHDDLWVELTYRFEMDG</sequence>
<dbReference type="AlphaFoldDB" id="A0A0B4XA02"/>
<geneLocation type="plasmid" evidence="1 2">
    <name>pRgalR602b</name>
</geneLocation>
<keyword evidence="1" id="KW-0614">Plasmid</keyword>
<evidence type="ECO:0000313" key="1">
    <source>
        <dbReference type="EMBL" id="AJD43560.1"/>
    </source>
</evidence>
<dbReference type="Gene3D" id="3.60.15.10">
    <property type="entry name" value="Ribonuclease Z/Hydroxyacylglutathione hydrolase-like"/>
    <property type="match status" value="1"/>
</dbReference>
<reference evidence="1 2" key="1">
    <citation type="submission" date="2013-11" db="EMBL/GenBank/DDBJ databases">
        <title>Complete genome sequence of Rhizobium gallicum bv. gallicum R602.</title>
        <authorList>
            <person name="Bustos P."/>
            <person name="Santamaria R.I."/>
            <person name="Lozano L."/>
            <person name="Acosta J.L."/>
            <person name="Ormeno-Orrillo E."/>
            <person name="Rogel M.A."/>
            <person name="Romero D."/>
            <person name="Cevallos M.A."/>
            <person name="Martinez-Romero E."/>
            <person name="Gonzalez V."/>
        </authorList>
    </citation>
    <scope>NUCLEOTIDE SEQUENCE [LARGE SCALE GENOMIC DNA]</scope>
    <source>
        <strain evidence="1 2">R602</strain>
        <plasmid evidence="1 2">pRgalR602b</plasmid>
    </source>
</reference>
<dbReference type="RefSeq" id="WP_040114098.1">
    <property type="nucleotide sequence ID" value="NZ_CP006879.1"/>
</dbReference>
<dbReference type="SUPFAM" id="SSF56281">
    <property type="entry name" value="Metallo-hydrolase/oxidoreductase"/>
    <property type="match status" value="1"/>
</dbReference>
<evidence type="ECO:0008006" key="3">
    <source>
        <dbReference type="Google" id="ProtNLM"/>
    </source>
</evidence>
<name>A0A0B4XA02_9HYPH</name>
<accession>A0A0B4XA02</accession>
<dbReference type="InterPro" id="IPR036866">
    <property type="entry name" value="RibonucZ/Hydroxyglut_hydro"/>
</dbReference>
<dbReference type="EMBL" id="CP006879">
    <property type="protein sequence ID" value="AJD43560.1"/>
    <property type="molecule type" value="Genomic_DNA"/>
</dbReference>
<dbReference type="KEGG" id="rga:RGR602_PB00018"/>
<proteinExistence type="predicted"/>
<keyword evidence="2" id="KW-1185">Reference proteome</keyword>
<dbReference type="Proteomes" id="UP000031368">
    <property type="component" value="Plasmid pRgalR602b"/>
</dbReference>
<protein>
    <recommendedName>
        <fullName evidence="3">Metallo-beta-lactamase domain-containing protein</fullName>
    </recommendedName>
</protein>
<evidence type="ECO:0000313" key="2">
    <source>
        <dbReference type="Proteomes" id="UP000031368"/>
    </source>
</evidence>